<evidence type="ECO:0000256" key="18">
    <source>
        <dbReference type="HAMAP-Rule" id="MF_00110"/>
    </source>
</evidence>
<keyword evidence="10 18" id="KW-0028">Amino-acid biosynthesis</keyword>
<dbReference type="GO" id="GO:0046872">
    <property type="term" value="F:metal ion binding"/>
    <property type="evidence" value="ECO:0007669"/>
    <property type="project" value="UniProtKB-KW"/>
</dbReference>
<dbReference type="PANTHER" id="PTHR43622:SF7">
    <property type="entry name" value="3-DEHYDROQUINATE SYNTHASE, CHLOROPLASTIC"/>
    <property type="match status" value="1"/>
</dbReference>
<evidence type="ECO:0000256" key="15">
    <source>
        <dbReference type="ARBA" id="ARBA00023141"/>
    </source>
</evidence>
<dbReference type="RefSeq" id="WP_183817857.1">
    <property type="nucleotide sequence ID" value="NZ_JACHOB010000003.1"/>
</dbReference>
<sequence>MREVRVELGERAYDILIGPGALPASEGRLRAAIGRGRAAIVADEAVWALHRDVVTAVLGDLPIVTVPSGEATKSWSEYARVSEALLAADVGRDGTVIALGGGVTGDLAGFCAGTLRRGCNLIQLPTTLLSQVDSSVGGKTGINSRQGKNLVGVFHQPSLVVIDTALLDTLPDREMRAGYAEVVKYALLGDAPFASWLEAHGGDVLRRAPAALAEAIETSCRAKARIVAEDEREGGRRALLNLGHTFGHAIEAAYGYDGRVLHGEGVAVGMAMAYRYAEAQGICDGAEAERAVALIAGGGLPTTLGELPAEPLTADGLLTAMYQDKKVEGGALTLILPRAVGDSYVAKSVAGDTVRAFLAQELAEA</sequence>
<evidence type="ECO:0000256" key="2">
    <source>
        <dbReference type="ARBA" id="ARBA00001911"/>
    </source>
</evidence>
<dbReference type="Pfam" id="PF24621">
    <property type="entry name" value="DHQS_C"/>
    <property type="match status" value="1"/>
</dbReference>
<evidence type="ECO:0000256" key="10">
    <source>
        <dbReference type="ARBA" id="ARBA00022605"/>
    </source>
</evidence>
<dbReference type="GO" id="GO:0000166">
    <property type="term" value="F:nucleotide binding"/>
    <property type="evidence" value="ECO:0007669"/>
    <property type="project" value="UniProtKB-KW"/>
</dbReference>
<feature type="binding site" evidence="18">
    <location>
        <begin position="102"/>
        <end position="106"/>
    </location>
    <ligand>
        <name>NAD(+)</name>
        <dbReference type="ChEBI" id="CHEBI:57540"/>
    </ligand>
</feature>
<keyword evidence="13 18" id="KW-0862">Zinc</keyword>
<comment type="similarity">
    <text evidence="6 18">Belongs to the sugar phosphate cyclases superfamily. Dehydroquinate synthase family.</text>
</comment>
<evidence type="ECO:0000259" key="20">
    <source>
        <dbReference type="Pfam" id="PF24621"/>
    </source>
</evidence>
<evidence type="ECO:0000256" key="6">
    <source>
        <dbReference type="ARBA" id="ARBA00005412"/>
    </source>
</evidence>
<keyword evidence="22" id="KW-1185">Reference proteome</keyword>
<dbReference type="GO" id="GO:0009073">
    <property type="term" value="P:aromatic amino acid family biosynthetic process"/>
    <property type="evidence" value="ECO:0007669"/>
    <property type="project" value="UniProtKB-KW"/>
</dbReference>
<comment type="subcellular location">
    <subcellularLocation>
        <location evidence="4 18">Cytoplasm</location>
    </subcellularLocation>
</comment>
<evidence type="ECO:0000259" key="19">
    <source>
        <dbReference type="Pfam" id="PF01761"/>
    </source>
</evidence>
<feature type="binding site" evidence="18">
    <location>
        <begin position="126"/>
        <end position="127"/>
    </location>
    <ligand>
        <name>NAD(+)</name>
        <dbReference type="ChEBI" id="CHEBI:57540"/>
    </ligand>
</feature>
<evidence type="ECO:0000256" key="8">
    <source>
        <dbReference type="ARBA" id="ARBA00017684"/>
    </source>
</evidence>
<comment type="caution">
    <text evidence="18">Lacks conserved residue(s) required for the propagation of feature annotation.</text>
</comment>
<comment type="cofactor">
    <cofactor evidence="2 18">
        <name>NAD(+)</name>
        <dbReference type="ChEBI" id="CHEBI:57540"/>
    </cofactor>
</comment>
<evidence type="ECO:0000256" key="1">
    <source>
        <dbReference type="ARBA" id="ARBA00001393"/>
    </source>
</evidence>
<comment type="function">
    <text evidence="3 18">Catalyzes the conversion of 3-deoxy-D-arabino-heptulosonate 7-phosphate (DAHP) to dehydroquinate (DHQ).</text>
</comment>
<keyword evidence="16 18" id="KW-0456">Lyase</keyword>
<dbReference type="EMBL" id="JACHOB010000003">
    <property type="protein sequence ID" value="MBB4659354.1"/>
    <property type="molecule type" value="Genomic_DNA"/>
</dbReference>
<dbReference type="InterPro" id="IPR056179">
    <property type="entry name" value="DHQS_C"/>
</dbReference>
<evidence type="ECO:0000256" key="3">
    <source>
        <dbReference type="ARBA" id="ARBA00003485"/>
    </source>
</evidence>
<feature type="domain" description="3-dehydroquinate synthase C-terminal" evidence="20">
    <location>
        <begin position="178"/>
        <end position="327"/>
    </location>
</feature>
<dbReference type="PIRSF" id="PIRSF001455">
    <property type="entry name" value="DHQ_synth"/>
    <property type="match status" value="1"/>
</dbReference>
<dbReference type="InterPro" id="IPR050071">
    <property type="entry name" value="Dehydroquinate_synthase"/>
</dbReference>
<dbReference type="HAMAP" id="MF_00110">
    <property type="entry name" value="DHQ_synthase"/>
    <property type="match status" value="1"/>
</dbReference>
<dbReference type="PANTHER" id="PTHR43622">
    <property type="entry name" value="3-DEHYDROQUINATE SYNTHASE"/>
    <property type="match status" value="1"/>
</dbReference>
<dbReference type="CDD" id="cd08195">
    <property type="entry name" value="DHQS"/>
    <property type="match status" value="1"/>
</dbReference>
<evidence type="ECO:0000256" key="5">
    <source>
        <dbReference type="ARBA" id="ARBA00004661"/>
    </source>
</evidence>
<dbReference type="Gene3D" id="3.40.50.1970">
    <property type="match status" value="1"/>
</dbReference>
<keyword evidence="17 18" id="KW-0170">Cobalt</keyword>
<evidence type="ECO:0000313" key="22">
    <source>
        <dbReference type="Proteomes" id="UP000563524"/>
    </source>
</evidence>
<evidence type="ECO:0000313" key="21">
    <source>
        <dbReference type="EMBL" id="MBB4659354.1"/>
    </source>
</evidence>
<name>A0A840I576_9PROT</name>
<gene>
    <name evidence="18" type="primary">aroB</name>
    <name evidence="21" type="ORF">GGQ59_001879</name>
</gene>
<dbReference type="GO" id="GO:0008652">
    <property type="term" value="P:amino acid biosynthetic process"/>
    <property type="evidence" value="ECO:0007669"/>
    <property type="project" value="UniProtKB-KW"/>
</dbReference>
<dbReference type="EC" id="4.2.3.4" evidence="7 18"/>
<keyword evidence="12 18" id="KW-0547">Nucleotide-binding</keyword>
<dbReference type="SUPFAM" id="SSF56796">
    <property type="entry name" value="Dehydroquinate synthase-like"/>
    <property type="match status" value="1"/>
</dbReference>
<evidence type="ECO:0000256" key="13">
    <source>
        <dbReference type="ARBA" id="ARBA00022833"/>
    </source>
</evidence>
<evidence type="ECO:0000256" key="4">
    <source>
        <dbReference type="ARBA" id="ARBA00004496"/>
    </source>
</evidence>
<dbReference type="UniPathway" id="UPA00053">
    <property type="reaction ID" value="UER00085"/>
</dbReference>
<evidence type="ECO:0000256" key="17">
    <source>
        <dbReference type="ARBA" id="ARBA00023285"/>
    </source>
</evidence>
<dbReference type="AlphaFoldDB" id="A0A840I576"/>
<dbReference type="InterPro" id="IPR030963">
    <property type="entry name" value="DHQ_synth_fam"/>
</dbReference>
<evidence type="ECO:0000256" key="16">
    <source>
        <dbReference type="ARBA" id="ARBA00023239"/>
    </source>
</evidence>
<comment type="caution">
    <text evidence="21">The sequence shown here is derived from an EMBL/GenBank/DDBJ whole genome shotgun (WGS) entry which is preliminary data.</text>
</comment>
<protein>
    <recommendedName>
        <fullName evidence="8 18">3-dehydroquinate synthase</fullName>
        <shortName evidence="18">DHQS</shortName>
        <ecNumber evidence="7 18">4.2.3.4</ecNumber>
    </recommendedName>
</protein>
<comment type="catalytic activity">
    <reaction evidence="1 18">
        <text>7-phospho-2-dehydro-3-deoxy-D-arabino-heptonate = 3-dehydroquinate + phosphate</text>
        <dbReference type="Rhea" id="RHEA:21968"/>
        <dbReference type="ChEBI" id="CHEBI:32364"/>
        <dbReference type="ChEBI" id="CHEBI:43474"/>
        <dbReference type="ChEBI" id="CHEBI:58394"/>
        <dbReference type="EC" id="4.2.3.4"/>
    </reaction>
</comment>
<dbReference type="GO" id="GO:0005737">
    <property type="term" value="C:cytoplasm"/>
    <property type="evidence" value="ECO:0007669"/>
    <property type="project" value="UniProtKB-SubCell"/>
</dbReference>
<comment type="cofactor">
    <cofactor evidence="18">
        <name>Co(2+)</name>
        <dbReference type="ChEBI" id="CHEBI:48828"/>
    </cofactor>
    <cofactor evidence="18">
        <name>Zn(2+)</name>
        <dbReference type="ChEBI" id="CHEBI:29105"/>
    </cofactor>
    <text evidence="18">Binds 1 divalent metal cation per subunit. Can use either Co(2+) or Zn(2+).</text>
</comment>
<comment type="pathway">
    <text evidence="5 18">Metabolic intermediate biosynthesis; chorismate biosynthesis; chorismate from D-erythrose 4-phosphate and phosphoenolpyruvate: step 2/7.</text>
</comment>
<evidence type="ECO:0000256" key="14">
    <source>
        <dbReference type="ARBA" id="ARBA00023027"/>
    </source>
</evidence>
<keyword evidence="11 18" id="KW-0479">Metal-binding</keyword>
<feature type="binding site" evidence="18">
    <location>
        <position position="244"/>
    </location>
    <ligand>
        <name>Zn(2+)</name>
        <dbReference type="ChEBI" id="CHEBI:29105"/>
    </ligand>
</feature>
<proteinExistence type="inferred from homology"/>
<dbReference type="Pfam" id="PF01761">
    <property type="entry name" value="DHQ_synthase"/>
    <property type="match status" value="1"/>
</dbReference>
<keyword evidence="15 18" id="KW-0057">Aromatic amino acid biosynthesis</keyword>
<keyword evidence="9 18" id="KW-0963">Cytoplasm</keyword>
<dbReference type="GO" id="GO:0009423">
    <property type="term" value="P:chorismate biosynthetic process"/>
    <property type="evidence" value="ECO:0007669"/>
    <property type="project" value="UniProtKB-UniRule"/>
</dbReference>
<dbReference type="Proteomes" id="UP000563524">
    <property type="component" value="Unassembled WGS sequence"/>
</dbReference>
<reference evidence="21 22" key="1">
    <citation type="submission" date="2020-08" db="EMBL/GenBank/DDBJ databases">
        <title>Genomic Encyclopedia of Type Strains, Phase IV (KMG-IV): sequencing the most valuable type-strain genomes for metagenomic binning, comparative biology and taxonomic classification.</title>
        <authorList>
            <person name="Goeker M."/>
        </authorList>
    </citation>
    <scope>NUCLEOTIDE SEQUENCE [LARGE SCALE GENOMIC DNA]</scope>
    <source>
        <strain evidence="21 22">DSM 102850</strain>
    </source>
</reference>
<organism evidence="21 22">
    <name type="scientific">Parvularcula dongshanensis</name>
    <dbReference type="NCBI Taxonomy" id="1173995"/>
    <lineage>
        <taxon>Bacteria</taxon>
        <taxon>Pseudomonadati</taxon>
        <taxon>Pseudomonadota</taxon>
        <taxon>Alphaproteobacteria</taxon>
        <taxon>Parvularculales</taxon>
        <taxon>Parvularculaceae</taxon>
        <taxon>Parvularcula</taxon>
    </lineage>
</organism>
<keyword evidence="14 18" id="KW-0520">NAD</keyword>
<evidence type="ECO:0000256" key="11">
    <source>
        <dbReference type="ARBA" id="ARBA00022723"/>
    </source>
</evidence>
<feature type="domain" description="3-dehydroquinate synthase N-terminal" evidence="19">
    <location>
        <begin position="64"/>
        <end position="176"/>
    </location>
</feature>
<feature type="binding site" evidence="18">
    <location>
        <position position="181"/>
    </location>
    <ligand>
        <name>Zn(2+)</name>
        <dbReference type="ChEBI" id="CHEBI:29105"/>
    </ligand>
</feature>
<dbReference type="Gene3D" id="1.20.1090.10">
    <property type="entry name" value="Dehydroquinate synthase-like - alpha domain"/>
    <property type="match status" value="1"/>
</dbReference>
<evidence type="ECO:0000256" key="9">
    <source>
        <dbReference type="ARBA" id="ARBA00022490"/>
    </source>
</evidence>
<feature type="binding site" evidence="18">
    <location>
        <position position="148"/>
    </location>
    <ligand>
        <name>NAD(+)</name>
        <dbReference type="ChEBI" id="CHEBI:57540"/>
    </ligand>
</feature>
<evidence type="ECO:0000256" key="7">
    <source>
        <dbReference type="ARBA" id="ARBA00013031"/>
    </source>
</evidence>
<feature type="binding site" evidence="18">
    <location>
        <position position="139"/>
    </location>
    <ligand>
        <name>NAD(+)</name>
        <dbReference type="ChEBI" id="CHEBI:57540"/>
    </ligand>
</feature>
<feature type="binding site" evidence="18">
    <location>
        <begin position="68"/>
        <end position="73"/>
    </location>
    <ligand>
        <name>NAD(+)</name>
        <dbReference type="ChEBI" id="CHEBI:57540"/>
    </ligand>
</feature>
<feature type="binding site" evidence="18">
    <location>
        <position position="262"/>
    </location>
    <ligand>
        <name>Zn(2+)</name>
        <dbReference type="ChEBI" id="CHEBI:29105"/>
    </ligand>
</feature>
<dbReference type="InterPro" id="IPR016037">
    <property type="entry name" value="DHQ_synth_AroB"/>
</dbReference>
<accession>A0A840I576</accession>
<dbReference type="NCBIfam" id="TIGR01357">
    <property type="entry name" value="aroB"/>
    <property type="match status" value="1"/>
</dbReference>
<evidence type="ECO:0000256" key="12">
    <source>
        <dbReference type="ARBA" id="ARBA00022741"/>
    </source>
</evidence>
<dbReference type="InterPro" id="IPR030960">
    <property type="entry name" value="DHQS/DOIS_N"/>
</dbReference>
<dbReference type="GO" id="GO:0003856">
    <property type="term" value="F:3-dehydroquinate synthase activity"/>
    <property type="evidence" value="ECO:0007669"/>
    <property type="project" value="UniProtKB-UniRule"/>
</dbReference>